<dbReference type="InterPro" id="IPR047575">
    <property type="entry name" value="Sm"/>
</dbReference>
<name>A0AAD9T208_9HELO</name>
<dbReference type="EMBL" id="JAUBYV010000004">
    <property type="protein sequence ID" value="KAK2627358.1"/>
    <property type="molecule type" value="Genomic_DNA"/>
</dbReference>
<evidence type="ECO:0000259" key="1">
    <source>
        <dbReference type="PROSITE" id="PS52002"/>
    </source>
</evidence>
<proteinExistence type="predicted"/>
<sequence>MADVEDGASAPAEPLDLVRLCLDEVVFVKLRGDRELKGKLHAYDSHCNLVLGDVEETIYVVDEDEDEEETVKVRVPSTCSHGRAKRDLCIDNPQEVRDAICSRYAHLVRWLK</sequence>
<dbReference type="GO" id="GO:0032991">
    <property type="term" value="C:protein-containing complex"/>
    <property type="evidence" value="ECO:0007669"/>
    <property type="project" value="UniProtKB-ARBA"/>
</dbReference>
<accession>A0AAD9T208</accession>
<dbReference type="PANTHER" id="PTHR13110">
    <property type="entry name" value="U6 SNRNA-ASSOCIATED SM-LIKE PROTEIN LSM3"/>
    <property type="match status" value="1"/>
</dbReference>
<keyword evidence="3" id="KW-1185">Reference proteome</keyword>
<protein>
    <recommendedName>
        <fullName evidence="1">Sm domain-containing protein</fullName>
    </recommendedName>
</protein>
<evidence type="ECO:0000313" key="2">
    <source>
        <dbReference type="EMBL" id="KAK2627358.1"/>
    </source>
</evidence>
<dbReference type="PROSITE" id="PS52002">
    <property type="entry name" value="SM"/>
    <property type="match status" value="1"/>
</dbReference>
<dbReference type="Pfam" id="PF01423">
    <property type="entry name" value="LSM"/>
    <property type="match status" value="1"/>
</dbReference>
<gene>
    <name evidence="2" type="ORF">QTJ16_003324</name>
</gene>
<dbReference type="SUPFAM" id="SSF50182">
    <property type="entry name" value="Sm-like ribonucleoproteins"/>
    <property type="match status" value="1"/>
</dbReference>
<dbReference type="AlphaFoldDB" id="A0AAD9T208"/>
<dbReference type="Proteomes" id="UP001285354">
    <property type="component" value="Unassembled WGS sequence"/>
</dbReference>
<dbReference type="Gene3D" id="2.30.30.100">
    <property type="match status" value="1"/>
</dbReference>
<reference evidence="2" key="1">
    <citation type="submission" date="2023-06" db="EMBL/GenBank/DDBJ databases">
        <title>Draft genome of Marssonina rosae.</title>
        <authorList>
            <person name="Cheng Q."/>
        </authorList>
    </citation>
    <scope>NUCLEOTIDE SEQUENCE</scope>
    <source>
        <strain evidence="2">R4</strain>
    </source>
</reference>
<dbReference type="SMART" id="SM00651">
    <property type="entry name" value="Sm"/>
    <property type="match status" value="1"/>
</dbReference>
<comment type="caution">
    <text evidence="2">The sequence shown here is derived from an EMBL/GenBank/DDBJ whole genome shotgun (WGS) entry which is preliminary data.</text>
</comment>
<dbReference type="InterPro" id="IPR040002">
    <property type="entry name" value="Sm-like_LSM3"/>
</dbReference>
<dbReference type="InterPro" id="IPR001163">
    <property type="entry name" value="Sm_dom_euk/arc"/>
</dbReference>
<feature type="domain" description="Sm" evidence="1">
    <location>
        <begin position="13"/>
        <end position="112"/>
    </location>
</feature>
<evidence type="ECO:0000313" key="3">
    <source>
        <dbReference type="Proteomes" id="UP001285354"/>
    </source>
</evidence>
<organism evidence="2 3">
    <name type="scientific">Diplocarpon rosae</name>
    <dbReference type="NCBI Taxonomy" id="946125"/>
    <lineage>
        <taxon>Eukaryota</taxon>
        <taxon>Fungi</taxon>
        <taxon>Dikarya</taxon>
        <taxon>Ascomycota</taxon>
        <taxon>Pezizomycotina</taxon>
        <taxon>Leotiomycetes</taxon>
        <taxon>Helotiales</taxon>
        <taxon>Drepanopezizaceae</taxon>
        <taxon>Diplocarpon</taxon>
    </lineage>
</organism>
<dbReference type="InterPro" id="IPR010920">
    <property type="entry name" value="LSM_dom_sf"/>
</dbReference>
<dbReference type="GO" id="GO:0003723">
    <property type="term" value="F:RNA binding"/>
    <property type="evidence" value="ECO:0007669"/>
    <property type="project" value="InterPro"/>
</dbReference>